<reference evidence="2" key="2">
    <citation type="submission" date="2020-11" db="EMBL/GenBank/DDBJ databases">
        <authorList>
            <person name="McCartney M.A."/>
            <person name="Auch B."/>
            <person name="Kono T."/>
            <person name="Mallez S."/>
            <person name="Becker A."/>
            <person name="Gohl D.M."/>
            <person name="Silverstein K.A.T."/>
            <person name="Koren S."/>
            <person name="Bechman K.B."/>
            <person name="Herman A."/>
            <person name="Abrahante J.E."/>
            <person name="Garbe J."/>
        </authorList>
    </citation>
    <scope>NUCLEOTIDE SEQUENCE</scope>
    <source>
        <strain evidence="2">Duluth1</strain>
        <tissue evidence="2">Whole animal</tissue>
    </source>
</reference>
<evidence type="ECO:0000313" key="2">
    <source>
        <dbReference type="EMBL" id="KAH3817517.1"/>
    </source>
</evidence>
<keyword evidence="1" id="KW-1133">Transmembrane helix</keyword>
<reference evidence="2" key="1">
    <citation type="journal article" date="2019" name="bioRxiv">
        <title>The Genome of the Zebra Mussel, Dreissena polymorpha: A Resource for Invasive Species Research.</title>
        <authorList>
            <person name="McCartney M.A."/>
            <person name="Auch B."/>
            <person name="Kono T."/>
            <person name="Mallez S."/>
            <person name="Zhang Y."/>
            <person name="Obille A."/>
            <person name="Becker A."/>
            <person name="Abrahante J.E."/>
            <person name="Garbe J."/>
            <person name="Badalamenti J.P."/>
            <person name="Herman A."/>
            <person name="Mangelson H."/>
            <person name="Liachko I."/>
            <person name="Sullivan S."/>
            <person name="Sone E.D."/>
            <person name="Koren S."/>
            <person name="Silverstein K.A.T."/>
            <person name="Beckman K.B."/>
            <person name="Gohl D.M."/>
        </authorList>
    </citation>
    <scope>NUCLEOTIDE SEQUENCE</scope>
    <source>
        <strain evidence="2">Duluth1</strain>
        <tissue evidence="2">Whole animal</tissue>
    </source>
</reference>
<name>A0A9D4GP86_DREPO</name>
<keyword evidence="1" id="KW-0472">Membrane</keyword>
<dbReference type="AlphaFoldDB" id="A0A9D4GP86"/>
<organism evidence="2 3">
    <name type="scientific">Dreissena polymorpha</name>
    <name type="common">Zebra mussel</name>
    <name type="synonym">Mytilus polymorpha</name>
    <dbReference type="NCBI Taxonomy" id="45954"/>
    <lineage>
        <taxon>Eukaryota</taxon>
        <taxon>Metazoa</taxon>
        <taxon>Spiralia</taxon>
        <taxon>Lophotrochozoa</taxon>
        <taxon>Mollusca</taxon>
        <taxon>Bivalvia</taxon>
        <taxon>Autobranchia</taxon>
        <taxon>Heteroconchia</taxon>
        <taxon>Euheterodonta</taxon>
        <taxon>Imparidentia</taxon>
        <taxon>Neoheterodontei</taxon>
        <taxon>Myida</taxon>
        <taxon>Dreissenoidea</taxon>
        <taxon>Dreissenidae</taxon>
        <taxon>Dreissena</taxon>
    </lineage>
</organism>
<keyword evidence="1" id="KW-0812">Transmembrane</keyword>
<evidence type="ECO:0000313" key="3">
    <source>
        <dbReference type="Proteomes" id="UP000828390"/>
    </source>
</evidence>
<keyword evidence="3" id="KW-1185">Reference proteome</keyword>
<gene>
    <name evidence="2" type="ORF">DPMN_119055</name>
</gene>
<sequence>MTNYKVFGRTDGLTDRQTDGRLDGQFKNFMPLFGGHKKTLSYANDDDDGDENDDHDAAAAPPPMLLLMMMMLIMFNITTAFEHRCRSCSGFMLFAHSHFHFADRERVKRVF</sequence>
<dbReference type="EMBL" id="JAIWYP010000005">
    <property type="protein sequence ID" value="KAH3817517.1"/>
    <property type="molecule type" value="Genomic_DNA"/>
</dbReference>
<feature type="transmembrane region" description="Helical" evidence="1">
    <location>
        <begin position="64"/>
        <end position="81"/>
    </location>
</feature>
<accession>A0A9D4GP86</accession>
<dbReference type="Proteomes" id="UP000828390">
    <property type="component" value="Unassembled WGS sequence"/>
</dbReference>
<evidence type="ECO:0000256" key="1">
    <source>
        <dbReference type="SAM" id="Phobius"/>
    </source>
</evidence>
<proteinExistence type="predicted"/>
<protein>
    <submittedName>
        <fullName evidence="2">Uncharacterized protein</fullName>
    </submittedName>
</protein>
<comment type="caution">
    <text evidence="2">The sequence shown here is derived from an EMBL/GenBank/DDBJ whole genome shotgun (WGS) entry which is preliminary data.</text>
</comment>